<keyword evidence="1" id="KW-0732">Signal</keyword>
<dbReference type="EMBL" id="JAJEQC010000022">
    <property type="protein sequence ID" value="MCC2137984.1"/>
    <property type="molecule type" value="Genomic_DNA"/>
</dbReference>
<evidence type="ECO:0000256" key="1">
    <source>
        <dbReference type="SAM" id="SignalP"/>
    </source>
</evidence>
<organism evidence="2 3">
    <name type="scientific">Hominenteromicrobium mulieris</name>
    <dbReference type="NCBI Taxonomy" id="2885357"/>
    <lineage>
        <taxon>Bacteria</taxon>
        <taxon>Bacillati</taxon>
        <taxon>Bacillota</taxon>
        <taxon>Clostridia</taxon>
        <taxon>Eubacteriales</taxon>
        <taxon>Oscillospiraceae</taxon>
        <taxon>Hominenteromicrobium</taxon>
    </lineage>
</organism>
<keyword evidence="3" id="KW-1185">Reference proteome</keyword>
<comment type="caution">
    <text evidence="2">The sequence shown here is derived from an EMBL/GenBank/DDBJ whole genome shotgun (WGS) entry which is preliminary data.</text>
</comment>
<accession>A0AAE3AJZ7</accession>
<feature type="signal peptide" evidence="1">
    <location>
        <begin position="1"/>
        <end position="24"/>
    </location>
</feature>
<protein>
    <submittedName>
        <fullName evidence="2">Uncharacterized protein</fullName>
    </submittedName>
</protein>
<gene>
    <name evidence="2" type="ORF">LKD31_13375</name>
</gene>
<evidence type="ECO:0000313" key="2">
    <source>
        <dbReference type="EMBL" id="MCC2137984.1"/>
    </source>
</evidence>
<dbReference type="AlphaFoldDB" id="A0AAE3AJZ7"/>
<dbReference type="Proteomes" id="UP001199424">
    <property type="component" value="Unassembled WGS sequence"/>
</dbReference>
<evidence type="ECO:0000313" key="3">
    <source>
        <dbReference type="Proteomes" id="UP001199424"/>
    </source>
</evidence>
<reference evidence="2" key="1">
    <citation type="submission" date="2021-10" db="EMBL/GenBank/DDBJ databases">
        <title>Anaerobic single-cell dispensing facilitates the cultivation of human gut bacteria.</title>
        <authorList>
            <person name="Afrizal A."/>
        </authorList>
    </citation>
    <scope>NUCLEOTIDE SEQUENCE</scope>
    <source>
        <strain evidence="2">CLA-AA-H250</strain>
    </source>
</reference>
<feature type="chain" id="PRO_5042290312" evidence="1">
    <location>
        <begin position="25"/>
        <end position="150"/>
    </location>
</feature>
<dbReference type="RefSeq" id="WP_308450097.1">
    <property type="nucleotide sequence ID" value="NZ_JAJEQC010000022.1"/>
</dbReference>
<sequence>MKRILTIICCLTLLLGIVPFCVSASETASQNMQTVEYLEDGSYIVTELEVTPAVARTARSYTKKSTYYTASNTAVFAVSLTGNFNYTYNVSCTATSQSVSVSIYDNSASYVTKTSSRSGATVYGSGTVYYLGKNRTLSLSITCDKYGNIS</sequence>
<name>A0AAE3AJZ7_9FIRM</name>
<proteinExistence type="predicted"/>